<comment type="caution">
    <text evidence="1">The sequence shown here is derived from an EMBL/GenBank/DDBJ whole genome shotgun (WGS) entry which is preliminary data.</text>
</comment>
<dbReference type="AlphaFoldDB" id="A0A9P7DDM7"/>
<organism evidence="1 2">
    <name type="scientific">Suillus plorans</name>
    <dbReference type="NCBI Taxonomy" id="116603"/>
    <lineage>
        <taxon>Eukaryota</taxon>
        <taxon>Fungi</taxon>
        <taxon>Dikarya</taxon>
        <taxon>Basidiomycota</taxon>
        <taxon>Agaricomycotina</taxon>
        <taxon>Agaricomycetes</taxon>
        <taxon>Agaricomycetidae</taxon>
        <taxon>Boletales</taxon>
        <taxon>Suillineae</taxon>
        <taxon>Suillaceae</taxon>
        <taxon>Suillus</taxon>
    </lineage>
</organism>
<protein>
    <submittedName>
        <fullName evidence="1">Uncharacterized protein</fullName>
    </submittedName>
</protein>
<evidence type="ECO:0000313" key="2">
    <source>
        <dbReference type="Proteomes" id="UP000719766"/>
    </source>
</evidence>
<sequence>MNSPDITNQDLLIIQEPYINFLRNTRASHRWHVLYPTNHFTCPQERSRAITFINSSLDTNTWKQIFFPSSDIVIVQISGEFGNCTILNIYNDCTHQNTLIALEEYL</sequence>
<keyword evidence="2" id="KW-1185">Reference proteome</keyword>
<dbReference type="EMBL" id="JABBWE010000067">
    <property type="protein sequence ID" value="KAG1788582.1"/>
    <property type="molecule type" value="Genomic_DNA"/>
</dbReference>
<reference evidence="1" key="1">
    <citation type="journal article" date="2020" name="New Phytol.">
        <title>Comparative genomics reveals dynamic genome evolution in host specialist ectomycorrhizal fungi.</title>
        <authorList>
            <person name="Lofgren L.A."/>
            <person name="Nguyen N.H."/>
            <person name="Vilgalys R."/>
            <person name="Ruytinx J."/>
            <person name="Liao H.L."/>
            <person name="Branco S."/>
            <person name="Kuo A."/>
            <person name="LaButti K."/>
            <person name="Lipzen A."/>
            <person name="Andreopoulos W."/>
            <person name="Pangilinan J."/>
            <person name="Riley R."/>
            <person name="Hundley H."/>
            <person name="Na H."/>
            <person name="Barry K."/>
            <person name="Grigoriev I.V."/>
            <person name="Stajich J.E."/>
            <person name="Kennedy P.G."/>
        </authorList>
    </citation>
    <scope>NUCLEOTIDE SEQUENCE</scope>
    <source>
        <strain evidence="1">S12</strain>
    </source>
</reference>
<gene>
    <name evidence="1" type="ORF">HD556DRAFT_1245023</name>
</gene>
<name>A0A9P7DDM7_9AGAM</name>
<feature type="non-terminal residue" evidence="1">
    <location>
        <position position="106"/>
    </location>
</feature>
<dbReference type="SUPFAM" id="SSF56219">
    <property type="entry name" value="DNase I-like"/>
    <property type="match status" value="1"/>
</dbReference>
<dbReference type="InterPro" id="IPR036691">
    <property type="entry name" value="Endo/exonu/phosph_ase_sf"/>
</dbReference>
<dbReference type="Proteomes" id="UP000719766">
    <property type="component" value="Unassembled WGS sequence"/>
</dbReference>
<proteinExistence type="predicted"/>
<evidence type="ECO:0000313" key="1">
    <source>
        <dbReference type="EMBL" id="KAG1788582.1"/>
    </source>
</evidence>
<accession>A0A9P7DDM7</accession>
<dbReference type="RefSeq" id="XP_041155780.1">
    <property type="nucleotide sequence ID" value="XM_041298499.1"/>
</dbReference>
<dbReference type="Gene3D" id="3.60.10.10">
    <property type="entry name" value="Endonuclease/exonuclease/phosphatase"/>
    <property type="match status" value="1"/>
</dbReference>
<dbReference type="GeneID" id="64592263"/>
<dbReference type="OrthoDB" id="2840473at2759"/>